<evidence type="ECO:0000259" key="3">
    <source>
        <dbReference type="Pfam" id="PF03816"/>
    </source>
</evidence>
<dbReference type="InterPro" id="IPR004474">
    <property type="entry name" value="LytR_CpsA_psr"/>
</dbReference>
<gene>
    <name evidence="4" type="primary">yvhJ_2</name>
    <name evidence="4" type="ORF">TR69_WS6001001547</name>
</gene>
<keyword evidence="2" id="KW-0472">Membrane</keyword>
<feature type="transmembrane region" description="Helical" evidence="2">
    <location>
        <begin position="28"/>
        <end position="48"/>
    </location>
</feature>
<dbReference type="Gene3D" id="3.40.630.190">
    <property type="entry name" value="LCP protein"/>
    <property type="match status" value="1"/>
</dbReference>
<evidence type="ECO:0000256" key="2">
    <source>
        <dbReference type="SAM" id="Phobius"/>
    </source>
</evidence>
<dbReference type="AlphaFoldDB" id="A0A136LVQ8"/>
<dbReference type="InterPro" id="IPR050922">
    <property type="entry name" value="LytR/CpsA/Psr_CW_biosynth"/>
</dbReference>
<protein>
    <submittedName>
        <fullName evidence="4">Putative transcriptional regulator YvhJ</fullName>
    </submittedName>
</protein>
<name>A0A136LVQ8_9BACT</name>
<dbReference type="Pfam" id="PF03816">
    <property type="entry name" value="LytR_cpsA_psr"/>
    <property type="match status" value="1"/>
</dbReference>
<feature type="domain" description="Cell envelope-related transcriptional attenuator" evidence="3">
    <location>
        <begin position="132"/>
        <end position="298"/>
    </location>
</feature>
<proteinExistence type="inferred from homology"/>
<comment type="similarity">
    <text evidence="1">Belongs to the LytR/CpsA/Psr (LCP) family.</text>
</comment>
<dbReference type="STRING" id="1617426.TR69_WS6001001547"/>
<dbReference type="PANTHER" id="PTHR33392">
    <property type="entry name" value="POLYISOPRENYL-TEICHOIC ACID--PEPTIDOGLYCAN TEICHOIC ACID TRANSFERASE TAGU"/>
    <property type="match status" value="1"/>
</dbReference>
<dbReference type="NCBIfam" id="TIGR00350">
    <property type="entry name" value="lytR_cpsA_psr"/>
    <property type="match status" value="1"/>
</dbReference>
<reference evidence="4 5" key="1">
    <citation type="submission" date="2015-02" db="EMBL/GenBank/DDBJ databases">
        <title>Improved understanding of the partial-nitritation anammox process through 23 genomes representing the majority of the microbial community.</title>
        <authorList>
            <person name="Speth D.R."/>
            <person name="In T Zandt M."/>
            <person name="Guerrero Cruz S."/>
            <person name="Jetten M.S."/>
            <person name="Dutilh B.E."/>
        </authorList>
    </citation>
    <scope>NUCLEOTIDE SEQUENCE [LARGE SCALE GENOMIC DNA]</scope>
    <source>
        <strain evidence="4">OLB20</strain>
    </source>
</reference>
<accession>A0A136LVQ8</accession>
<evidence type="ECO:0000256" key="1">
    <source>
        <dbReference type="ARBA" id="ARBA00006068"/>
    </source>
</evidence>
<dbReference type="EMBL" id="JYNZ01000007">
    <property type="protein sequence ID" value="KXK25741.1"/>
    <property type="molecule type" value="Genomic_DNA"/>
</dbReference>
<comment type="caution">
    <text evidence="4">The sequence shown here is derived from an EMBL/GenBank/DDBJ whole genome shotgun (WGS) entry which is preliminary data.</text>
</comment>
<dbReference type="Proteomes" id="UP000070457">
    <property type="component" value="Unassembled WGS sequence"/>
</dbReference>
<organism evidence="4 5">
    <name type="scientific">candidate division WS6 bacterium OLB20</name>
    <dbReference type="NCBI Taxonomy" id="1617426"/>
    <lineage>
        <taxon>Bacteria</taxon>
        <taxon>Candidatus Dojkabacteria</taxon>
    </lineage>
</organism>
<evidence type="ECO:0000313" key="5">
    <source>
        <dbReference type="Proteomes" id="UP000070457"/>
    </source>
</evidence>
<evidence type="ECO:0000313" key="4">
    <source>
        <dbReference type="EMBL" id="KXK25741.1"/>
    </source>
</evidence>
<keyword evidence="2" id="KW-1133">Transmembrane helix</keyword>
<keyword evidence="2" id="KW-0812">Transmembrane</keyword>
<sequence length="361" mass="40845">MEPVLPRSVYTTRITPKKKIRRLRTDRVLTLLLPLVIGLLSLFIAITVQSGQGHTQTLAQGSTDTTVFAPEQKTGTEIESAPEVKGEHWTTSFRHSNGLTSVLIVGVDSRNVKLENGVFVNTRPEGQAGTRNTDTIMQVVFNHQTGDAVMISIPRDMGVDVRLDCLEFHGSIHWVYDRAERARCEIGGVGALKTAVSSITGIPIQYHIFVTLDAFHDIVNIVGEEHDGQTGIWVDNPHQFWEIYPYNDHGWENVYFPEGRQFMTAERGIRYVRSRQFTQDWGRAERQQIFIEAVKDRVLSSGTLLNPAKMLEIFNLFREKLLISELTFSEMLELVGLIQSVDSSRIVNVVLVRILEDRKKS</sequence>
<dbReference type="PANTHER" id="PTHR33392:SF6">
    <property type="entry name" value="POLYISOPRENYL-TEICHOIC ACID--PEPTIDOGLYCAN TEICHOIC ACID TRANSFERASE TAGU"/>
    <property type="match status" value="1"/>
</dbReference>